<dbReference type="PANTHER" id="PTHR31610">
    <property type="entry name" value="SLR0360 PROTEIN"/>
    <property type="match status" value="1"/>
</dbReference>
<name>A0A1Z5K0X1_FISSO</name>
<feature type="transmembrane region" description="Helical" evidence="2">
    <location>
        <begin position="373"/>
        <end position="395"/>
    </location>
</feature>
<feature type="transmembrane region" description="Helical" evidence="2">
    <location>
        <begin position="467"/>
        <end position="486"/>
    </location>
</feature>
<accession>A0A1Z5K0X1</accession>
<keyword evidence="4" id="KW-1185">Reference proteome</keyword>
<feature type="region of interest" description="Disordered" evidence="1">
    <location>
        <begin position="672"/>
        <end position="708"/>
    </location>
</feature>
<feature type="transmembrane region" description="Helical" evidence="2">
    <location>
        <begin position="262"/>
        <end position="282"/>
    </location>
</feature>
<feature type="transmembrane region" description="Helical" evidence="2">
    <location>
        <begin position="498"/>
        <end position="517"/>
    </location>
</feature>
<keyword evidence="2" id="KW-0812">Transmembrane</keyword>
<keyword evidence="2" id="KW-0472">Membrane</keyword>
<feature type="transmembrane region" description="Helical" evidence="2">
    <location>
        <begin position="119"/>
        <end position="140"/>
    </location>
</feature>
<dbReference type="Proteomes" id="UP000198406">
    <property type="component" value="Unassembled WGS sequence"/>
</dbReference>
<evidence type="ECO:0000313" key="3">
    <source>
        <dbReference type="EMBL" id="GAX19651.1"/>
    </source>
</evidence>
<feature type="transmembrane region" description="Helical" evidence="2">
    <location>
        <begin position="443"/>
        <end position="461"/>
    </location>
</feature>
<dbReference type="EMBL" id="BDSP01000137">
    <property type="protein sequence ID" value="GAX19651.1"/>
    <property type="molecule type" value="Genomic_DNA"/>
</dbReference>
<feature type="compositionally biased region" description="Acidic residues" evidence="1">
    <location>
        <begin position="697"/>
        <end position="708"/>
    </location>
</feature>
<feature type="transmembrane region" description="Helical" evidence="2">
    <location>
        <begin position="160"/>
        <end position="181"/>
    </location>
</feature>
<dbReference type="AlphaFoldDB" id="A0A1Z5K0X1"/>
<protein>
    <submittedName>
        <fullName evidence="3">Putative MFS transporter, AGZA family, xanthine/uracil permease</fullName>
    </submittedName>
</protein>
<proteinExistence type="predicted"/>
<dbReference type="PANTHER" id="PTHR31610:SF0">
    <property type="entry name" value="SLC26A_SULP TRANSPORTER DOMAIN-CONTAINING PROTEIN"/>
    <property type="match status" value="1"/>
</dbReference>
<feature type="transmembrane region" description="Helical" evidence="2">
    <location>
        <begin position="288"/>
        <end position="308"/>
    </location>
</feature>
<evidence type="ECO:0000256" key="2">
    <source>
        <dbReference type="SAM" id="Phobius"/>
    </source>
</evidence>
<feature type="compositionally biased region" description="Basic and acidic residues" evidence="1">
    <location>
        <begin position="672"/>
        <end position="685"/>
    </location>
</feature>
<organism evidence="3 4">
    <name type="scientific">Fistulifera solaris</name>
    <name type="common">Oleaginous diatom</name>
    <dbReference type="NCBI Taxonomy" id="1519565"/>
    <lineage>
        <taxon>Eukaryota</taxon>
        <taxon>Sar</taxon>
        <taxon>Stramenopiles</taxon>
        <taxon>Ochrophyta</taxon>
        <taxon>Bacillariophyta</taxon>
        <taxon>Bacillariophyceae</taxon>
        <taxon>Bacillariophycidae</taxon>
        <taxon>Naviculales</taxon>
        <taxon>Naviculaceae</taxon>
        <taxon>Fistulifera</taxon>
    </lineage>
</organism>
<sequence length="708" mass="78320">MSHRRHSIVVVPMDLEYFCRKTFHVEIDVQSEYTTMPSTWIGSIFSFLQQNIGDGIVFHLAIAILLRFDPLGSFHCLFFCYNIDRLHFLPTMPEPKLPPNESTFAEDVKSMFSMTPADWGCLCQLFFDNLSTLLGALFAIQGLANLGDISADLSMVNYYIFGKIVPGVGVTLLAGNIYYAWQASRLTNRWGRQYTAQPYGLNTPAAFSFVFNIMYPVYFSLVFTEGPEVAFKTAYDVALAANFITGLISTVLAFFGPLILQYVPPAALLVPIAGIGIAFLGMEQVTNSIAAPLVGYPAILFAFLGWYSGVRLGYGNYRCPEALQVIMVGVIMGWSTGLNKKSTVEDAMDLVKWYGPDWSADDMFANFDLIKDYLGIVIPIGISATATTLMCLVSAKNAGDPFPVRESMIADGIGTMIASFFGSPFGTVIYIGHPAHKRSGAKTGYSMANGLIYFILSWFGILAFIQSIVNVATIGPIVLFVGLAINEECLNFIPSRHYAAYIVGLFPSIFDWVVNVSNRSPLGNDADGNTNFPGGDGWFGILAWKRGALLVSFVWVAILVSVIDRQWNKATFWSLLAAGFSLFGIIHMPEAGLEKLSEPFWEQCPAGGSCWEHGEQWMYFVAYLMFAGIFVLIELARRSGLDEQLLPGLEDPTSDEFKDWFRDAEKTTHTVTKTWRDELEEKRLDPTVQSSEKVMGSDDDDSPVEGDA</sequence>
<reference evidence="3 4" key="1">
    <citation type="journal article" date="2015" name="Plant Cell">
        <title>Oil accumulation by the oleaginous diatom Fistulifera solaris as revealed by the genome and transcriptome.</title>
        <authorList>
            <person name="Tanaka T."/>
            <person name="Maeda Y."/>
            <person name="Veluchamy A."/>
            <person name="Tanaka M."/>
            <person name="Abida H."/>
            <person name="Marechal E."/>
            <person name="Bowler C."/>
            <person name="Muto M."/>
            <person name="Sunaga Y."/>
            <person name="Tanaka M."/>
            <person name="Yoshino T."/>
            <person name="Taniguchi T."/>
            <person name="Fukuda Y."/>
            <person name="Nemoto M."/>
            <person name="Matsumoto M."/>
            <person name="Wong P.S."/>
            <person name="Aburatani S."/>
            <person name="Fujibuchi W."/>
        </authorList>
    </citation>
    <scope>NUCLEOTIDE SEQUENCE [LARGE SCALE GENOMIC DNA]</scope>
    <source>
        <strain evidence="3 4">JPCC DA0580</strain>
    </source>
</reference>
<feature type="transmembrane region" description="Helical" evidence="2">
    <location>
        <begin position="201"/>
        <end position="221"/>
    </location>
</feature>
<evidence type="ECO:0000313" key="4">
    <source>
        <dbReference type="Proteomes" id="UP000198406"/>
    </source>
</evidence>
<dbReference type="InParanoid" id="A0A1Z5K0X1"/>
<comment type="caution">
    <text evidence="3">The sequence shown here is derived from an EMBL/GenBank/DDBJ whole genome shotgun (WGS) entry which is preliminary data.</text>
</comment>
<feature type="transmembrane region" description="Helical" evidence="2">
    <location>
        <begin position="233"/>
        <end position="255"/>
    </location>
</feature>
<feature type="transmembrane region" description="Helical" evidence="2">
    <location>
        <begin position="537"/>
        <end position="563"/>
    </location>
</feature>
<feature type="transmembrane region" description="Helical" evidence="2">
    <location>
        <begin position="407"/>
        <end position="431"/>
    </location>
</feature>
<dbReference type="OrthoDB" id="8068875at2759"/>
<feature type="transmembrane region" description="Helical" evidence="2">
    <location>
        <begin position="570"/>
        <end position="588"/>
    </location>
</feature>
<gene>
    <name evidence="3" type="ORF">FisN_19Hh235</name>
</gene>
<evidence type="ECO:0000256" key="1">
    <source>
        <dbReference type="SAM" id="MobiDB-lite"/>
    </source>
</evidence>
<feature type="transmembrane region" description="Helical" evidence="2">
    <location>
        <begin position="617"/>
        <end position="636"/>
    </location>
</feature>
<keyword evidence="2" id="KW-1133">Transmembrane helix</keyword>